<dbReference type="SUPFAM" id="SSF47598">
    <property type="entry name" value="Ribbon-helix-helix"/>
    <property type="match status" value="1"/>
</dbReference>
<dbReference type="GO" id="GO:0006355">
    <property type="term" value="P:regulation of DNA-templated transcription"/>
    <property type="evidence" value="ECO:0007669"/>
    <property type="project" value="InterPro"/>
</dbReference>
<reference evidence="2 3" key="1">
    <citation type="journal article" date="2015" name="Proc. Natl. Acad. Sci. U.S.A.">
        <title>Expanded metabolic versatility of ubiquitous nitrite-oxidizing bacteria from the genus Nitrospira.</title>
        <authorList>
            <person name="Koch H."/>
            <person name="Lucker S."/>
            <person name="Albertsen M."/>
            <person name="Kitzinger K."/>
            <person name="Herbold C."/>
            <person name="Spieck E."/>
            <person name="Nielsen P.H."/>
            <person name="Wagner M."/>
            <person name="Daims H."/>
        </authorList>
    </citation>
    <scope>NUCLEOTIDE SEQUENCE [LARGE SCALE GENOMIC DNA]</scope>
    <source>
        <strain evidence="2 3">NSP M-1</strain>
    </source>
</reference>
<dbReference type="RefSeq" id="WP_083448004.1">
    <property type="nucleotide sequence ID" value="NZ_CP011801.1"/>
</dbReference>
<dbReference type="Proteomes" id="UP000069205">
    <property type="component" value="Chromosome"/>
</dbReference>
<dbReference type="Pfam" id="PF01850">
    <property type="entry name" value="PIN"/>
    <property type="match status" value="1"/>
</dbReference>
<dbReference type="InterPro" id="IPR010985">
    <property type="entry name" value="Ribbon_hlx_hlx"/>
</dbReference>
<proteinExistence type="predicted"/>
<dbReference type="InterPro" id="IPR002716">
    <property type="entry name" value="PIN_dom"/>
</dbReference>
<feature type="domain" description="PIN" evidence="1">
    <location>
        <begin position="14"/>
        <end position="111"/>
    </location>
</feature>
<dbReference type="KEGG" id="nmv:NITMOv2_2886"/>
<protein>
    <recommendedName>
        <fullName evidence="1">PIN domain-containing protein</fullName>
    </recommendedName>
</protein>
<evidence type="ECO:0000313" key="3">
    <source>
        <dbReference type="Proteomes" id="UP000069205"/>
    </source>
</evidence>
<keyword evidence="3" id="KW-1185">Reference proteome</keyword>
<evidence type="ECO:0000313" key="2">
    <source>
        <dbReference type="EMBL" id="ALA59292.1"/>
    </source>
</evidence>
<dbReference type="SUPFAM" id="SSF88723">
    <property type="entry name" value="PIN domain-like"/>
    <property type="match status" value="1"/>
</dbReference>
<dbReference type="EMBL" id="CP011801">
    <property type="protein sequence ID" value="ALA59292.1"/>
    <property type="molecule type" value="Genomic_DNA"/>
</dbReference>
<gene>
    <name evidence="2" type="ORF">NITMOv2_2886</name>
</gene>
<organism evidence="2 3">
    <name type="scientific">Nitrospira moscoviensis</name>
    <dbReference type="NCBI Taxonomy" id="42253"/>
    <lineage>
        <taxon>Bacteria</taxon>
        <taxon>Pseudomonadati</taxon>
        <taxon>Nitrospirota</taxon>
        <taxon>Nitrospiria</taxon>
        <taxon>Nitrospirales</taxon>
        <taxon>Nitrospiraceae</taxon>
        <taxon>Nitrospira</taxon>
    </lineage>
</organism>
<sequence>MKAITLRNLPAEVDKAIRKRAKRARVSVNKAVIGLLEEHLTPGKLKRAERHHDLDHLSGSWTAADAAEFERALSKQRAIRPIPTNDLWIAAIAMQYGLTVLTTDAHFKHVAQVLVRYVDQT</sequence>
<evidence type="ECO:0000259" key="1">
    <source>
        <dbReference type="Pfam" id="PF01850"/>
    </source>
</evidence>
<dbReference type="PATRIC" id="fig|42253.5.peg.2853"/>
<accession>A0A0K2GFB4</accession>
<dbReference type="InterPro" id="IPR029060">
    <property type="entry name" value="PIN-like_dom_sf"/>
</dbReference>
<name>A0A0K2GFB4_NITMO</name>
<dbReference type="AlphaFoldDB" id="A0A0K2GFB4"/>
<dbReference type="Gene3D" id="3.40.50.1010">
    <property type="entry name" value="5'-nuclease"/>
    <property type="match status" value="1"/>
</dbReference>
<dbReference type="OrthoDB" id="5420897at2"/>